<dbReference type="PANTHER" id="PTHR43861">
    <property type="entry name" value="TRANS-ACONITATE 2-METHYLTRANSFERASE-RELATED"/>
    <property type="match status" value="1"/>
</dbReference>
<sequence length="219" mass="24613">MKNILDSWNINASEWINTIDKQLIPSRAVTNKVIVNTILKHNPSKLLDVGCGEGWLSRELSSRGIFTVGIDATDELVKNAKTKGNQDYYKLLYEEIIGGTMIPSSPFDAVVFNFSLYEQEKTFQLLAAIKNTLAPKGKIFIQTIHPFFLISQRLSYKSQWIHDSWKGLAGNFVDGHILYARTFCDWIEGVSKIGLSTIEILEPLDPTLGQPLSLVLVLQ</sequence>
<dbReference type="Proteomes" id="UP001596978">
    <property type="component" value="Unassembled WGS sequence"/>
</dbReference>
<dbReference type="EMBL" id="JBHTJH010000004">
    <property type="protein sequence ID" value="MFD0861359.1"/>
    <property type="molecule type" value="Genomic_DNA"/>
</dbReference>
<proteinExistence type="predicted"/>
<reference evidence="2" key="1">
    <citation type="journal article" date="2019" name="Int. J. Syst. Evol. Microbiol.">
        <title>The Global Catalogue of Microorganisms (GCM) 10K type strain sequencing project: providing services to taxonomists for standard genome sequencing and annotation.</title>
        <authorList>
            <consortium name="The Broad Institute Genomics Platform"/>
            <consortium name="The Broad Institute Genome Sequencing Center for Infectious Disease"/>
            <person name="Wu L."/>
            <person name="Ma J."/>
        </authorList>
    </citation>
    <scope>NUCLEOTIDE SEQUENCE [LARGE SCALE GENOMIC DNA]</scope>
    <source>
        <strain evidence="2">CCUG 62952</strain>
    </source>
</reference>
<dbReference type="PANTHER" id="PTHR43861:SF1">
    <property type="entry name" value="TRANS-ACONITATE 2-METHYLTRANSFERASE"/>
    <property type="match status" value="1"/>
</dbReference>
<dbReference type="GO" id="GO:0102208">
    <property type="term" value="F:2-polyprenyl-6-hydroxyphenol methylase activity"/>
    <property type="evidence" value="ECO:0007669"/>
    <property type="project" value="UniProtKB-EC"/>
</dbReference>
<accession>A0ABW3CUA0</accession>
<keyword evidence="1" id="KW-0489">Methyltransferase</keyword>
<keyword evidence="1" id="KW-0808">Transferase</keyword>
<dbReference type="SUPFAM" id="SSF53335">
    <property type="entry name" value="S-adenosyl-L-methionine-dependent methyltransferases"/>
    <property type="match status" value="1"/>
</dbReference>
<comment type="caution">
    <text evidence="1">The sequence shown here is derived from an EMBL/GenBank/DDBJ whole genome shotgun (WGS) entry which is preliminary data.</text>
</comment>
<evidence type="ECO:0000313" key="1">
    <source>
        <dbReference type="EMBL" id="MFD0861359.1"/>
    </source>
</evidence>
<dbReference type="GO" id="GO:0061542">
    <property type="term" value="F:3-demethylubiquinol 3-O-methyltransferase activity"/>
    <property type="evidence" value="ECO:0007669"/>
    <property type="project" value="UniProtKB-EC"/>
</dbReference>
<dbReference type="EC" id="2.1.1.222" evidence="1"/>
<dbReference type="InterPro" id="IPR029063">
    <property type="entry name" value="SAM-dependent_MTases_sf"/>
</dbReference>
<gene>
    <name evidence="1" type="ORF">ACFQ1M_04000</name>
</gene>
<evidence type="ECO:0000313" key="2">
    <source>
        <dbReference type="Proteomes" id="UP001596978"/>
    </source>
</evidence>
<protein>
    <submittedName>
        <fullName evidence="1">Class I SAM-dependent methyltransferase</fullName>
        <ecNumber evidence="1">2.1.1.222</ecNumber>
        <ecNumber evidence="1">2.1.1.64</ecNumber>
    </submittedName>
</protein>
<dbReference type="CDD" id="cd02440">
    <property type="entry name" value="AdoMet_MTases"/>
    <property type="match status" value="1"/>
</dbReference>
<organism evidence="1 2">
    <name type="scientific">Sungkyunkwania multivorans</name>
    <dbReference type="NCBI Taxonomy" id="1173618"/>
    <lineage>
        <taxon>Bacteria</taxon>
        <taxon>Pseudomonadati</taxon>
        <taxon>Bacteroidota</taxon>
        <taxon>Flavobacteriia</taxon>
        <taxon>Flavobacteriales</taxon>
        <taxon>Flavobacteriaceae</taxon>
        <taxon>Sungkyunkwania</taxon>
    </lineage>
</organism>
<dbReference type="RefSeq" id="WP_386404224.1">
    <property type="nucleotide sequence ID" value="NZ_JBHTJH010000004.1"/>
</dbReference>
<dbReference type="GO" id="GO:0032259">
    <property type="term" value="P:methylation"/>
    <property type="evidence" value="ECO:0007669"/>
    <property type="project" value="UniProtKB-KW"/>
</dbReference>
<dbReference type="Gene3D" id="3.40.50.150">
    <property type="entry name" value="Vaccinia Virus protein VP39"/>
    <property type="match status" value="1"/>
</dbReference>
<dbReference type="Pfam" id="PF13489">
    <property type="entry name" value="Methyltransf_23"/>
    <property type="match status" value="1"/>
</dbReference>
<dbReference type="EC" id="2.1.1.64" evidence="1"/>
<keyword evidence="2" id="KW-1185">Reference proteome</keyword>
<name>A0ABW3CUA0_9FLAO</name>